<protein>
    <submittedName>
        <fullName evidence="1">Streptomycin 6-kinase</fullName>
    </submittedName>
</protein>
<dbReference type="OrthoDB" id="3638028at2"/>
<name>A0A810LC50_9ACTN</name>
<gene>
    <name evidence="1" type="ORF">Asera_59340</name>
</gene>
<keyword evidence="2" id="KW-1185">Reference proteome</keyword>
<dbReference type="EMBL" id="AP023354">
    <property type="protein sequence ID" value="BCJ31826.1"/>
    <property type="molecule type" value="Genomic_DNA"/>
</dbReference>
<accession>A0A810LC50</accession>
<dbReference type="SUPFAM" id="SSF56112">
    <property type="entry name" value="Protein kinase-like (PK-like)"/>
    <property type="match status" value="1"/>
</dbReference>
<evidence type="ECO:0000313" key="1">
    <source>
        <dbReference type="EMBL" id="BCJ31826.1"/>
    </source>
</evidence>
<dbReference type="Gene3D" id="1.10.510.10">
    <property type="entry name" value="Transferase(Phosphotransferase) domain 1"/>
    <property type="match status" value="1"/>
</dbReference>
<dbReference type="Proteomes" id="UP000680750">
    <property type="component" value="Chromosome"/>
</dbReference>
<proteinExistence type="predicted"/>
<dbReference type="AlphaFoldDB" id="A0A810LC50"/>
<organism evidence="1 2">
    <name type="scientific">Actinocatenispora sera</name>
    <dbReference type="NCBI Taxonomy" id="390989"/>
    <lineage>
        <taxon>Bacteria</taxon>
        <taxon>Bacillati</taxon>
        <taxon>Actinomycetota</taxon>
        <taxon>Actinomycetes</taxon>
        <taxon>Micromonosporales</taxon>
        <taxon>Micromonosporaceae</taxon>
        <taxon>Actinocatenispora</taxon>
    </lineage>
</organism>
<dbReference type="KEGG" id="aser:Asera_59340"/>
<dbReference type="InterPro" id="IPR011009">
    <property type="entry name" value="Kinase-like_dom_sf"/>
</dbReference>
<dbReference type="GO" id="GO:0016773">
    <property type="term" value="F:phosphotransferase activity, alcohol group as acceptor"/>
    <property type="evidence" value="ECO:0007669"/>
    <property type="project" value="InterPro"/>
</dbReference>
<reference evidence="1" key="1">
    <citation type="submission" date="2020-08" db="EMBL/GenBank/DDBJ databases">
        <title>Whole genome shotgun sequence of Actinocatenispora sera NBRC 101916.</title>
        <authorList>
            <person name="Komaki H."/>
            <person name="Tamura T."/>
        </authorList>
    </citation>
    <scope>NUCLEOTIDE SEQUENCE</scope>
    <source>
        <strain evidence="1">NBRC 101916</strain>
    </source>
</reference>
<dbReference type="InterPro" id="IPR006748">
    <property type="entry name" value="NH2Glyco/OHUrea_AB-resist_kin"/>
</dbReference>
<sequence>MIEVPDAVRNKARAAGVEGWLERLPALVAGLEADWSIVVGRPYTRGSEAFVAEATRADGAPAVLKVLVPGLGNESANEATALRIVGGEGCPALYRYDTDRGALLLERLGRPMFELGLPLSRRLELLCDTAARIWRPAPDSGLPTGAEKARWLAKFSARLWEELDHPCSEKVVEHALACARRRERAHRDERAVLVHGDVHQLNALQSDGGFKLVDPDGLVAEAEYDLGVLMRGDPVELLAGDPVERARWLAARTGLDPVAIWEWGVVERVSTGLLCTQIHLQPLGRDTLRAAEAVAGSSMP</sequence>
<dbReference type="GO" id="GO:0019748">
    <property type="term" value="P:secondary metabolic process"/>
    <property type="evidence" value="ECO:0007669"/>
    <property type="project" value="InterPro"/>
</dbReference>
<dbReference type="RefSeq" id="WP_030443892.1">
    <property type="nucleotide sequence ID" value="NZ_AP023354.1"/>
</dbReference>
<dbReference type="Pfam" id="PF04655">
    <property type="entry name" value="APH_6_hur"/>
    <property type="match status" value="1"/>
</dbReference>
<evidence type="ECO:0000313" key="2">
    <source>
        <dbReference type="Proteomes" id="UP000680750"/>
    </source>
</evidence>